<keyword evidence="3" id="KW-1185">Reference proteome</keyword>
<keyword evidence="1" id="KW-0732">Signal</keyword>
<feature type="signal peptide" evidence="1">
    <location>
        <begin position="1"/>
        <end position="19"/>
    </location>
</feature>
<proteinExistence type="predicted"/>
<accession>A0A8H6IMR2</accession>
<sequence>MKTVTAAVTFINLTGLAAALSDLSSLARQGSPILKRWDYDVCSNDCSLAGVAIPDKDNFQLPLENNWSEQCPKIIIGSHDAPLATSRVCLDFVGPSIYFNVSSFPGYTTKSATVTWKLMGNMIDSTHWSTPPPTATLACTPSGVNTQLFCKLPFNDVLSLSSTTSIKDILAGMCPNGDREGLGFYLQFSGVVESVDAATSIKTIHTFAQEPVCTQRDSLRRCTAWKPTYDYIAISYRFSKCNVSPCPTTTSTASATTTTPPPTLKTCGFGTAFGHQNPVAGVQKSTTLDTQSGQGCNRWGWYETPTLAELQSGISGPLYVGTGGNDITKAIDVGIWVATANAAGRVTVTYLLNPPYALAEVHVDLDCLPIDKCAQGQYTYNAGGIPNLPTWSNPTPLPYPVCSGGRRPYLIAHASINILTVTSTCPAPKAV</sequence>
<dbReference type="Proteomes" id="UP000652219">
    <property type="component" value="Unassembled WGS sequence"/>
</dbReference>
<evidence type="ECO:0000313" key="3">
    <source>
        <dbReference type="Proteomes" id="UP000652219"/>
    </source>
</evidence>
<evidence type="ECO:0000256" key="1">
    <source>
        <dbReference type="SAM" id="SignalP"/>
    </source>
</evidence>
<dbReference type="EMBL" id="WIGN01000753">
    <property type="protein sequence ID" value="KAF6784441.1"/>
    <property type="molecule type" value="Genomic_DNA"/>
</dbReference>
<feature type="chain" id="PRO_5034009898" description="LysM domain-containing protein" evidence="1">
    <location>
        <begin position="20"/>
        <end position="431"/>
    </location>
</feature>
<gene>
    <name evidence="2" type="ORF">CSOJ01_15762</name>
</gene>
<comment type="caution">
    <text evidence="2">The sequence shown here is derived from an EMBL/GenBank/DDBJ whole genome shotgun (WGS) entry which is preliminary data.</text>
</comment>
<name>A0A8H6IMR2_9PEZI</name>
<reference evidence="2 3" key="1">
    <citation type="journal article" date="2020" name="Phytopathology">
        <title>Genome Sequence Resources of Colletotrichum truncatum, C. plurivorum, C. musicola, and C. sojae: Four Species Pathogenic to Soybean (Glycine max).</title>
        <authorList>
            <person name="Rogerio F."/>
            <person name="Boufleur T.R."/>
            <person name="Ciampi-Guillardi M."/>
            <person name="Sukno S.A."/>
            <person name="Thon M.R."/>
            <person name="Massola Junior N.S."/>
            <person name="Baroncelli R."/>
        </authorList>
    </citation>
    <scope>NUCLEOTIDE SEQUENCE [LARGE SCALE GENOMIC DNA]</scope>
    <source>
        <strain evidence="2 3">LFN0009</strain>
    </source>
</reference>
<evidence type="ECO:0008006" key="4">
    <source>
        <dbReference type="Google" id="ProtNLM"/>
    </source>
</evidence>
<protein>
    <recommendedName>
        <fullName evidence="4">LysM domain-containing protein</fullName>
    </recommendedName>
</protein>
<evidence type="ECO:0000313" key="2">
    <source>
        <dbReference type="EMBL" id="KAF6784441.1"/>
    </source>
</evidence>
<dbReference type="AlphaFoldDB" id="A0A8H6IMR2"/>
<organism evidence="2 3">
    <name type="scientific">Colletotrichum sojae</name>
    <dbReference type="NCBI Taxonomy" id="2175907"/>
    <lineage>
        <taxon>Eukaryota</taxon>
        <taxon>Fungi</taxon>
        <taxon>Dikarya</taxon>
        <taxon>Ascomycota</taxon>
        <taxon>Pezizomycotina</taxon>
        <taxon>Sordariomycetes</taxon>
        <taxon>Hypocreomycetidae</taxon>
        <taxon>Glomerellales</taxon>
        <taxon>Glomerellaceae</taxon>
        <taxon>Colletotrichum</taxon>
        <taxon>Colletotrichum orchidearum species complex</taxon>
    </lineage>
</organism>